<proteinExistence type="predicted"/>
<feature type="compositionally biased region" description="Low complexity" evidence="1">
    <location>
        <begin position="1"/>
        <end position="20"/>
    </location>
</feature>
<name>A0A495D6B1_9PROT</name>
<protein>
    <submittedName>
        <fullName evidence="2">Uncharacterized protein</fullName>
    </submittedName>
</protein>
<reference evidence="2 3" key="1">
    <citation type="submission" date="2018-10" db="EMBL/GenBank/DDBJ databases">
        <title>Genomic Encyclopedia of Type Strains, Phase IV (KMG-IV): sequencing the most valuable type-strain genomes for metagenomic binning, comparative biology and taxonomic classification.</title>
        <authorList>
            <person name="Goeker M."/>
        </authorList>
    </citation>
    <scope>NUCLEOTIDE SEQUENCE [LARGE SCALE GENOMIC DNA]</scope>
    <source>
        <strain evidence="2 3">DSM 4734</strain>
    </source>
</reference>
<dbReference type="EMBL" id="RBIM01000004">
    <property type="protein sequence ID" value="RKQ96688.1"/>
    <property type="molecule type" value="Genomic_DNA"/>
</dbReference>
<dbReference type="Proteomes" id="UP000273675">
    <property type="component" value="Unassembled WGS sequence"/>
</dbReference>
<feature type="region of interest" description="Disordered" evidence="1">
    <location>
        <begin position="1"/>
        <end position="23"/>
    </location>
</feature>
<evidence type="ECO:0000313" key="3">
    <source>
        <dbReference type="Proteomes" id="UP000273675"/>
    </source>
</evidence>
<sequence>MVPAAQSARPAGPARSAPAGEPVRLDDTFFQGGLVGGVGRAPAIQYGYRGIIVIDAAGRAGVLSVGQVTSAPVMRMQARGAMRRQLVGQ</sequence>
<accession>A0A495D6B1</accession>
<evidence type="ECO:0000313" key="2">
    <source>
        <dbReference type="EMBL" id="RKQ96688.1"/>
    </source>
</evidence>
<gene>
    <name evidence="2" type="ORF">C7435_2021</name>
</gene>
<organism evidence="2 3">
    <name type="scientific">Maricaulis maris</name>
    <dbReference type="NCBI Taxonomy" id="74318"/>
    <lineage>
        <taxon>Bacteria</taxon>
        <taxon>Pseudomonadati</taxon>
        <taxon>Pseudomonadota</taxon>
        <taxon>Alphaproteobacteria</taxon>
        <taxon>Maricaulales</taxon>
        <taxon>Maricaulaceae</taxon>
        <taxon>Maricaulis</taxon>
    </lineage>
</organism>
<dbReference type="AlphaFoldDB" id="A0A495D6B1"/>
<comment type="caution">
    <text evidence="2">The sequence shown here is derived from an EMBL/GenBank/DDBJ whole genome shotgun (WGS) entry which is preliminary data.</text>
</comment>
<evidence type="ECO:0000256" key="1">
    <source>
        <dbReference type="SAM" id="MobiDB-lite"/>
    </source>
</evidence>